<evidence type="ECO:0000256" key="1">
    <source>
        <dbReference type="ARBA" id="ARBA00004613"/>
    </source>
</evidence>
<dbReference type="SUPFAM" id="SSF49899">
    <property type="entry name" value="Concanavalin A-like lectins/glucanases"/>
    <property type="match status" value="1"/>
</dbReference>
<feature type="non-terminal residue" evidence="8">
    <location>
        <position position="1"/>
    </location>
</feature>
<proteinExistence type="predicted"/>
<accession>A0A382TTK7</accession>
<keyword evidence="3" id="KW-0732">Signal</keyword>
<organism evidence="8">
    <name type="scientific">marine metagenome</name>
    <dbReference type="NCBI Taxonomy" id="408172"/>
    <lineage>
        <taxon>unclassified sequences</taxon>
        <taxon>metagenomes</taxon>
        <taxon>ecological metagenomes</taxon>
    </lineage>
</organism>
<evidence type="ECO:0000256" key="3">
    <source>
        <dbReference type="ARBA" id="ARBA00022729"/>
    </source>
</evidence>
<dbReference type="SMART" id="SM00560">
    <property type="entry name" value="LamGL"/>
    <property type="match status" value="1"/>
</dbReference>
<evidence type="ECO:0000256" key="5">
    <source>
        <dbReference type="ARBA" id="ARBA00023157"/>
    </source>
</evidence>
<gene>
    <name evidence="8" type="ORF">METZ01_LOCUS377909</name>
</gene>
<dbReference type="Gene3D" id="2.60.120.200">
    <property type="match status" value="1"/>
</dbReference>
<keyword evidence="5" id="KW-1015">Disulfide bond</keyword>
<evidence type="ECO:0000313" key="8">
    <source>
        <dbReference type="EMBL" id="SVD25055.1"/>
    </source>
</evidence>
<evidence type="ECO:0000256" key="6">
    <source>
        <dbReference type="SAM" id="MobiDB-lite"/>
    </source>
</evidence>
<reference evidence="8" key="1">
    <citation type="submission" date="2018-05" db="EMBL/GenBank/DDBJ databases">
        <authorList>
            <person name="Lanie J.A."/>
            <person name="Ng W.-L."/>
            <person name="Kazmierczak K.M."/>
            <person name="Andrzejewski T.M."/>
            <person name="Davidsen T.M."/>
            <person name="Wayne K.J."/>
            <person name="Tettelin H."/>
            <person name="Glass J.I."/>
            <person name="Rusch D."/>
            <person name="Podicherti R."/>
            <person name="Tsui H.-C.T."/>
            <person name="Winkler M.E."/>
        </authorList>
    </citation>
    <scope>NUCLEOTIDE SEQUENCE</scope>
</reference>
<name>A0A382TTK7_9ZZZZ</name>
<sequence>VADGAEGDAGTDPLKADTDGDGYTDGAEIAKGSDPTDSDSIPGLPTPIAYYNFEGKSSTALDRSFNDNTATASGAVTLVDGGAPTGSSPGAAAQLDGGHFRVPGIDMNSEIRDAGDGSYTMTAWIKPSATDGERFIFGQTNQGIHHGIRNGGFLHSAHWGADWNADTNLNDYTPAEAQDGWIHAAFVYDGANDRAKIYLDGVLNGEQGQRAPNGGGHFIFGGRNNGEAQYRGLIDDVAVWTEALADAEVAELAAGGSPIASLTDADGDGFIDAWEQKYAGNLTDLGAGVYSQTFTAPDG</sequence>
<dbReference type="Pfam" id="PF18884">
    <property type="entry name" value="TSP3_bac"/>
    <property type="match status" value="2"/>
</dbReference>
<protein>
    <recommendedName>
        <fullName evidence="7">LamG-like jellyroll fold domain-containing protein</fullName>
    </recommendedName>
</protein>
<dbReference type="Pfam" id="PF13385">
    <property type="entry name" value="Laminin_G_3"/>
    <property type="match status" value="1"/>
</dbReference>
<dbReference type="InterPro" id="IPR059100">
    <property type="entry name" value="TSP3_bac"/>
</dbReference>
<dbReference type="InterPro" id="IPR013320">
    <property type="entry name" value="ConA-like_dom_sf"/>
</dbReference>
<keyword evidence="4" id="KW-0106">Calcium</keyword>
<evidence type="ECO:0000256" key="2">
    <source>
        <dbReference type="ARBA" id="ARBA00022525"/>
    </source>
</evidence>
<evidence type="ECO:0000259" key="7">
    <source>
        <dbReference type="SMART" id="SM00560"/>
    </source>
</evidence>
<feature type="non-terminal residue" evidence="8">
    <location>
        <position position="299"/>
    </location>
</feature>
<evidence type="ECO:0000256" key="4">
    <source>
        <dbReference type="ARBA" id="ARBA00022837"/>
    </source>
</evidence>
<feature type="domain" description="LamG-like jellyroll fold" evidence="7">
    <location>
        <begin position="117"/>
        <end position="247"/>
    </location>
</feature>
<keyword evidence="2" id="KW-0964">Secreted</keyword>
<dbReference type="EMBL" id="UINC01138858">
    <property type="protein sequence ID" value="SVD25055.1"/>
    <property type="molecule type" value="Genomic_DNA"/>
</dbReference>
<dbReference type="AlphaFoldDB" id="A0A382TTK7"/>
<comment type="subcellular location">
    <subcellularLocation>
        <location evidence="1">Secreted</location>
    </subcellularLocation>
</comment>
<feature type="region of interest" description="Disordered" evidence="6">
    <location>
        <begin position="1"/>
        <end position="45"/>
    </location>
</feature>
<dbReference type="InterPro" id="IPR006558">
    <property type="entry name" value="LamG-like"/>
</dbReference>